<evidence type="ECO:0000313" key="4">
    <source>
        <dbReference type="Proteomes" id="UP001500213"/>
    </source>
</evidence>
<dbReference type="Proteomes" id="UP001500213">
    <property type="component" value="Unassembled WGS sequence"/>
</dbReference>
<evidence type="ECO:0000313" key="3">
    <source>
        <dbReference type="EMBL" id="GAA4195294.1"/>
    </source>
</evidence>
<dbReference type="InterPro" id="IPR005545">
    <property type="entry name" value="YCII"/>
</dbReference>
<dbReference type="Gene3D" id="3.30.70.1060">
    <property type="entry name" value="Dimeric alpha+beta barrel"/>
    <property type="match status" value="1"/>
</dbReference>
<comment type="similarity">
    <text evidence="1">Belongs to the YciI family.</text>
</comment>
<proteinExistence type="inferred from homology"/>
<reference evidence="4" key="1">
    <citation type="journal article" date="2019" name="Int. J. Syst. Evol. Microbiol.">
        <title>The Global Catalogue of Microorganisms (GCM) 10K type strain sequencing project: providing services to taxonomists for standard genome sequencing and annotation.</title>
        <authorList>
            <consortium name="The Broad Institute Genomics Platform"/>
            <consortium name="The Broad Institute Genome Sequencing Center for Infectious Disease"/>
            <person name="Wu L."/>
            <person name="Ma J."/>
        </authorList>
    </citation>
    <scope>NUCLEOTIDE SEQUENCE [LARGE SCALE GENOMIC DNA]</scope>
    <source>
        <strain evidence="4">JCM 17593</strain>
    </source>
</reference>
<keyword evidence="4" id="KW-1185">Reference proteome</keyword>
<dbReference type="PANTHER" id="PTHR35174">
    <property type="entry name" value="BLL7171 PROTEIN-RELATED"/>
    <property type="match status" value="1"/>
</dbReference>
<protein>
    <submittedName>
        <fullName evidence="3">YciI family protein</fullName>
    </submittedName>
</protein>
<dbReference type="Pfam" id="PF03795">
    <property type="entry name" value="YCII"/>
    <property type="match status" value="1"/>
</dbReference>
<feature type="domain" description="YCII-related" evidence="2">
    <location>
        <begin position="21"/>
        <end position="104"/>
    </location>
</feature>
<evidence type="ECO:0000256" key="1">
    <source>
        <dbReference type="ARBA" id="ARBA00007689"/>
    </source>
</evidence>
<organism evidence="3 4">
    <name type="scientific">Gryllotalpicola kribbensis</name>
    <dbReference type="NCBI Taxonomy" id="993084"/>
    <lineage>
        <taxon>Bacteria</taxon>
        <taxon>Bacillati</taxon>
        <taxon>Actinomycetota</taxon>
        <taxon>Actinomycetes</taxon>
        <taxon>Micrococcales</taxon>
        <taxon>Microbacteriaceae</taxon>
        <taxon>Gryllotalpicola</taxon>
    </lineage>
</organism>
<dbReference type="SUPFAM" id="SSF54909">
    <property type="entry name" value="Dimeric alpha+beta barrel"/>
    <property type="match status" value="1"/>
</dbReference>
<dbReference type="InterPro" id="IPR011008">
    <property type="entry name" value="Dimeric_a/b-barrel"/>
</dbReference>
<gene>
    <name evidence="3" type="ORF">GCM10022288_32020</name>
</gene>
<dbReference type="EMBL" id="BAABBX010000018">
    <property type="protein sequence ID" value="GAA4195294.1"/>
    <property type="molecule type" value="Genomic_DNA"/>
</dbReference>
<accession>A0ABP8B1I6</accession>
<dbReference type="PANTHER" id="PTHR35174:SF3">
    <property type="entry name" value="BLL7171 PROTEIN"/>
    <property type="match status" value="1"/>
</dbReference>
<sequence>MTHYLFNVIGPGRDDGYGTYGSAEAQDAAMARIGAFNERLQREGKIIYLNGLGAAETTAAVVDAREGDAVVTDGPYAEFKEYIAGLWVLDIATREEALELAAEASRACGRKIELRPAHDPIG</sequence>
<dbReference type="RefSeq" id="WP_344778769.1">
    <property type="nucleotide sequence ID" value="NZ_BAABBX010000018.1"/>
</dbReference>
<name>A0ABP8B1I6_9MICO</name>
<comment type="caution">
    <text evidence="3">The sequence shown here is derived from an EMBL/GenBank/DDBJ whole genome shotgun (WGS) entry which is preliminary data.</text>
</comment>
<evidence type="ECO:0000259" key="2">
    <source>
        <dbReference type="Pfam" id="PF03795"/>
    </source>
</evidence>